<evidence type="ECO:0000313" key="2">
    <source>
        <dbReference type="Proteomes" id="UP000823823"/>
    </source>
</evidence>
<sequence>MIRTRVDAEDVQMLPELRWWDWPIAMITEHAAEVMGGTLEQLRQVAPDPS</sequence>
<gene>
    <name evidence="1" type="ORF">H9786_14490</name>
</gene>
<dbReference type="AlphaFoldDB" id="A0A9D2RPT5"/>
<proteinExistence type="predicted"/>
<dbReference type="Proteomes" id="UP000823823">
    <property type="component" value="Unassembled WGS sequence"/>
</dbReference>
<reference evidence="1" key="1">
    <citation type="journal article" date="2021" name="PeerJ">
        <title>Extensive microbial diversity within the chicken gut microbiome revealed by metagenomics and culture.</title>
        <authorList>
            <person name="Gilroy R."/>
            <person name="Ravi A."/>
            <person name="Getino M."/>
            <person name="Pursley I."/>
            <person name="Horton D.L."/>
            <person name="Alikhan N.F."/>
            <person name="Baker D."/>
            <person name="Gharbi K."/>
            <person name="Hall N."/>
            <person name="Watson M."/>
            <person name="Adriaenssens E.M."/>
            <person name="Foster-Nyarko E."/>
            <person name="Jarju S."/>
            <person name="Secka A."/>
            <person name="Antonio M."/>
            <person name="Oren A."/>
            <person name="Chaudhuri R.R."/>
            <person name="La Ragione R."/>
            <person name="Hildebrand F."/>
            <person name="Pallen M.J."/>
        </authorList>
    </citation>
    <scope>NUCLEOTIDE SEQUENCE</scope>
    <source>
        <strain evidence="1">ChiHjej13B12-24818</strain>
    </source>
</reference>
<evidence type="ECO:0000313" key="1">
    <source>
        <dbReference type="EMBL" id="HJB11704.1"/>
    </source>
</evidence>
<name>A0A9D2RPT5_9MICO</name>
<dbReference type="EMBL" id="DWZH01000110">
    <property type="protein sequence ID" value="HJB11704.1"/>
    <property type="molecule type" value="Genomic_DNA"/>
</dbReference>
<organism evidence="1 2">
    <name type="scientific">Candidatus Brachybacterium merdavium</name>
    <dbReference type="NCBI Taxonomy" id="2838513"/>
    <lineage>
        <taxon>Bacteria</taxon>
        <taxon>Bacillati</taxon>
        <taxon>Actinomycetota</taxon>
        <taxon>Actinomycetes</taxon>
        <taxon>Micrococcales</taxon>
        <taxon>Dermabacteraceae</taxon>
        <taxon>Brachybacterium</taxon>
    </lineage>
</organism>
<comment type="caution">
    <text evidence="1">The sequence shown here is derived from an EMBL/GenBank/DDBJ whole genome shotgun (WGS) entry which is preliminary data.</text>
</comment>
<reference evidence="1" key="2">
    <citation type="submission" date="2021-04" db="EMBL/GenBank/DDBJ databases">
        <authorList>
            <person name="Gilroy R."/>
        </authorList>
    </citation>
    <scope>NUCLEOTIDE SEQUENCE</scope>
    <source>
        <strain evidence="1">ChiHjej13B12-24818</strain>
    </source>
</reference>
<dbReference type="Gene3D" id="2.160.10.10">
    <property type="entry name" value="Hexapeptide repeat proteins"/>
    <property type="match status" value="1"/>
</dbReference>
<accession>A0A9D2RPT5</accession>
<protein>
    <submittedName>
        <fullName evidence="1">Uncharacterized protein</fullName>
    </submittedName>
</protein>